<organism evidence="2 3">
    <name type="scientific">Rhododendron williamsianum</name>
    <dbReference type="NCBI Taxonomy" id="262921"/>
    <lineage>
        <taxon>Eukaryota</taxon>
        <taxon>Viridiplantae</taxon>
        <taxon>Streptophyta</taxon>
        <taxon>Embryophyta</taxon>
        <taxon>Tracheophyta</taxon>
        <taxon>Spermatophyta</taxon>
        <taxon>Magnoliopsida</taxon>
        <taxon>eudicotyledons</taxon>
        <taxon>Gunneridae</taxon>
        <taxon>Pentapetalae</taxon>
        <taxon>asterids</taxon>
        <taxon>Ericales</taxon>
        <taxon>Ericaceae</taxon>
        <taxon>Ericoideae</taxon>
        <taxon>Rhodoreae</taxon>
        <taxon>Rhododendron</taxon>
    </lineage>
</organism>
<protein>
    <recommendedName>
        <fullName evidence="1">J domain-containing protein</fullName>
    </recommendedName>
</protein>
<dbReference type="GO" id="GO:0042026">
    <property type="term" value="P:protein refolding"/>
    <property type="evidence" value="ECO:0007669"/>
    <property type="project" value="TreeGrafter"/>
</dbReference>
<dbReference type="PANTHER" id="PTHR43096">
    <property type="entry name" value="DNAJ HOMOLOG 1, MITOCHONDRIAL-RELATED"/>
    <property type="match status" value="1"/>
</dbReference>
<dbReference type="Pfam" id="PF00226">
    <property type="entry name" value="DnaJ"/>
    <property type="match status" value="1"/>
</dbReference>
<evidence type="ECO:0000313" key="3">
    <source>
        <dbReference type="Proteomes" id="UP000428333"/>
    </source>
</evidence>
<dbReference type="InterPro" id="IPR018253">
    <property type="entry name" value="DnaJ_domain_CS"/>
</dbReference>
<dbReference type="PRINTS" id="PR00625">
    <property type="entry name" value="JDOMAIN"/>
</dbReference>
<name>A0A6A4KSY8_9ERIC</name>
<sequence length="187" mass="21128">MRVTCLILDSRFVHYHFLCSVSTKIRALASPSSTKFSQDSFHGPFSTFPSGRPSHTRGARLIVRAESKIGGLIPYVMVEDEEYYAVVVIWDANSYRKLARSYHPDVNKWLQEKFLMGESVVKILQVSCSILKLLFFSCREPGAEQKFKEISNAYEVLSDDEKRSIYDRYGEAGLKGAGIGTGVSSYY</sequence>
<proteinExistence type="predicted"/>
<evidence type="ECO:0000259" key="1">
    <source>
        <dbReference type="PROSITE" id="PS50076"/>
    </source>
</evidence>
<dbReference type="Proteomes" id="UP000428333">
    <property type="component" value="Linkage Group LG12"/>
</dbReference>
<keyword evidence="3" id="KW-1185">Reference proteome</keyword>
<comment type="caution">
    <text evidence="2">The sequence shown here is derived from an EMBL/GenBank/DDBJ whole genome shotgun (WGS) entry which is preliminary data.</text>
</comment>
<dbReference type="InterPro" id="IPR036869">
    <property type="entry name" value="J_dom_sf"/>
</dbReference>
<dbReference type="Gene3D" id="1.10.287.110">
    <property type="entry name" value="DnaJ domain"/>
    <property type="match status" value="1"/>
</dbReference>
<dbReference type="PROSITE" id="PS50076">
    <property type="entry name" value="DNAJ_2"/>
    <property type="match status" value="1"/>
</dbReference>
<dbReference type="GO" id="GO:0051082">
    <property type="term" value="F:unfolded protein binding"/>
    <property type="evidence" value="ECO:0007669"/>
    <property type="project" value="TreeGrafter"/>
</dbReference>
<feature type="non-terminal residue" evidence="2">
    <location>
        <position position="1"/>
    </location>
</feature>
<dbReference type="AlphaFoldDB" id="A0A6A4KSY8"/>
<dbReference type="OrthoDB" id="10250354at2759"/>
<dbReference type="SMART" id="SM00271">
    <property type="entry name" value="DnaJ"/>
    <property type="match status" value="1"/>
</dbReference>
<dbReference type="SUPFAM" id="SSF46565">
    <property type="entry name" value="Chaperone J-domain"/>
    <property type="match status" value="2"/>
</dbReference>
<dbReference type="CDD" id="cd06257">
    <property type="entry name" value="DnaJ"/>
    <property type="match status" value="1"/>
</dbReference>
<dbReference type="InterPro" id="IPR001623">
    <property type="entry name" value="DnaJ_domain"/>
</dbReference>
<dbReference type="PROSITE" id="PS00636">
    <property type="entry name" value="DNAJ_1"/>
    <property type="match status" value="1"/>
</dbReference>
<reference evidence="2 3" key="1">
    <citation type="journal article" date="2019" name="Genome Biol. Evol.">
        <title>The Rhododendron genome and chromosomal organization provide insight into shared whole-genome duplications across the heath family (Ericaceae).</title>
        <authorList>
            <person name="Soza V.L."/>
            <person name="Lindsley D."/>
            <person name="Waalkes A."/>
            <person name="Ramage E."/>
            <person name="Patwardhan R.P."/>
            <person name="Burton J.N."/>
            <person name="Adey A."/>
            <person name="Kumar A."/>
            <person name="Qiu R."/>
            <person name="Shendure J."/>
            <person name="Hall B."/>
        </authorList>
    </citation>
    <scope>NUCLEOTIDE SEQUENCE [LARGE SCALE GENOMIC DNA]</scope>
    <source>
        <strain evidence="2">RSF 1966-606</strain>
    </source>
</reference>
<gene>
    <name evidence="2" type="ORF">C3L33_19755</name>
</gene>
<dbReference type="GO" id="GO:0009535">
    <property type="term" value="C:chloroplast thylakoid membrane"/>
    <property type="evidence" value="ECO:0007669"/>
    <property type="project" value="TreeGrafter"/>
</dbReference>
<evidence type="ECO:0000313" key="2">
    <source>
        <dbReference type="EMBL" id="KAE9448342.1"/>
    </source>
</evidence>
<accession>A0A6A4KSY8</accession>
<feature type="domain" description="J" evidence="1">
    <location>
        <begin position="71"/>
        <end position="170"/>
    </location>
</feature>
<dbReference type="EMBL" id="QEFC01003432">
    <property type="protein sequence ID" value="KAE9448342.1"/>
    <property type="molecule type" value="Genomic_DNA"/>
</dbReference>
<dbReference type="PANTHER" id="PTHR43096:SF10">
    <property type="entry name" value="CHAPERONE PROTEIN DNAJ A6, CHLOROPLASTIC"/>
    <property type="match status" value="1"/>
</dbReference>